<dbReference type="OrthoDB" id="10057598at2759"/>
<dbReference type="GeneID" id="27343396"/>
<dbReference type="SMART" id="SM01236">
    <property type="entry name" value="Haem_oxygenase_2"/>
    <property type="match status" value="1"/>
</dbReference>
<protein>
    <submittedName>
        <fullName evidence="2">Uncharacterized protein</fullName>
    </submittedName>
</protein>
<reference evidence="2 3" key="1">
    <citation type="submission" date="2015-01" db="EMBL/GenBank/DDBJ databases">
        <title>The Genome Sequence of Cladophialophora immunda CBS83496.</title>
        <authorList>
            <consortium name="The Broad Institute Genomics Platform"/>
            <person name="Cuomo C."/>
            <person name="de Hoog S."/>
            <person name="Gorbushina A."/>
            <person name="Stielow B."/>
            <person name="Teixiera M."/>
            <person name="Abouelleil A."/>
            <person name="Chapman S.B."/>
            <person name="Priest M."/>
            <person name="Young S.K."/>
            <person name="Wortman J."/>
            <person name="Nusbaum C."/>
            <person name="Birren B."/>
        </authorList>
    </citation>
    <scope>NUCLEOTIDE SEQUENCE [LARGE SCALE GENOMIC DNA]</scope>
    <source>
        <strain evidence="2 3">CBS 83496</strain>
    </source>
</reference>
<gene>
    <name evidence="2" type="ORF">PV07_04202</name>
</gene>
<dbReference type="InterPro" id="IPR016084">
    <property type="entry name" value="Haem_Oase-like_multi-hlx"/>
</dbReference>
<evidence type="ECO:0000313" key="3">
    <source>
        <dbReference type="Proteomes" id="UP000054466"/>
    </source>
</evidence>
<sequence>MLWAAQSILVCSGILICSLLVRHAWVWVRSIWKRSAFSNISARAHLSEHSNQDKAAPSSLDSAPTSSYSDHQELDLYRTLYWKLQNLEHHQDILPTAYQTLNTLLDDVPRGENTDHSNSILSIDRYDHAALQRFVDIQHDMVFDQYDQYLQRRMSGGNPELFRTRGEAEQWLIRNAPVKYVDGAWLGNIHRVTTPFALRPVTKIAYQVLSEELGDGDLAKNHVYLYQEVLRSTGITLPAGDSPGFIQNDLGMDDTRVWKAAVGQLLISLFPHDFLPEILGFNLHFELLTLDTLKAAKELPSFGISAQYFLIHISVDNADSGHTAMALHAVHQYLDVLKEAEGPQALQAAWKRVQAGYVLSKRLGERDDLANSDRDSSLTHEEATIIQILRDKAAVSHRLHCTSRVKIGGLALADWLSPRYLDDRRQQRAILSGLGNASPWIVKGNAGKSRLINELLWKGKMFGAFTVSEVMAFRSWIESLETAEPFSKPLQEDMTLFETDPSRFWQAKRAGMTWPCFTSPETTESLREACNNRAQRALTESPDFHASRPLQIAERSFGVLRPLWFAHLCLLENTIRIPYQTANPLMSCILRILRAELGFSAEADGVNGADELKEEGMYRSLLDLGRGMVQRRGLADPSCLKDAFGELDGSCALAVKFSYSMLSWSLRPMENLGLLLGLSRAFLDMEKQVTVGPFLDSTDREALHRVVERKDRGFQECLENMDEDSAIRRDYLLGYLFGQEQLQSLFEP</sequence>
<name>A0A0D2CN57_9EURO</name>
<organism evidence="2 3">
    <name type="scientific">Cladophialophora immunda</name>
    <dbReference type="NCBI Taxonomy" id="569365"/>
    <lineage>
        <taxon>Eukaryota</taxon>
        <taxon>Fungi</taxon>
        <taxon>Dikarya</taxon>
        <taxon>Ascomycota</taxon>
        <taxon>Pezizomycotina</taxon>
        <taxon>Eurotiomycetes</taxon>
        <taxon>Chaetothyriomycetidae</taxon>
        <taxon>Chaetothyriales</taxon>
        <taxon>Herpotrichiellaceae</taxon>
        <taxon>Cladophialophora</taxon>
    </lineage>
</organism>
<dbReference type="AlphaFoldDB" id="A0A0D2CN57"/>
<dbReference type="Proteomes" id="UP000054466">
    <property type="component" value="Unassembled WGS sequence"/>
</dbReference>
<keyword evidence="3" id="KW-1185">Reference proteome</keyword>
<accession>A0A0D2CN57</accession>
<evidence type="ECO:0000256" key="1">
    <source>
        <dbReference type="SAM" id="MobiDB-lite"/>
    </source>
</evidence>
<feature type="region of interest" description="Disordered" evidence="1">
    <location>
        <begin position="48"/>
        <end position="67"/>
    </location>
</feature>
<dbReference type="RefSeq" id="XP_016252889.1">
    <property type="nucleotide sequence ID" value="XM_016390987.1"/>
</dbReference>
<dbReference type="EMBL" id="KN847041">
    <property type="protein sequence ID" value="KIW32673.1"/>
    <property type="molecule type" value="Genomic_DNA"/>
</dbReference>
<dbReference type="HOGENOM" id="CLU_003680_0_0_1"/>
<dbReference type="STRING" id="569365.A0A0D2CN57"/>
<dbReference type="VEuPathDB" id="FungiDB:PV07_04202"/>
<dbReference type="Gene3D" id="1.20.910.10">
    <property type="entry name" value="Heme oxygenase-like"/>
    <property type="match status" value="1"/>
</dbReference>
<dbReference type="Pfam" id="PF14518">
    <property type="entry name" value="Haem_oxygenas_2"/>
    <property type="match status" value="1"/>
</dbReference>
<evidence type="ECO:0000313" key="2">
    <source>
        <dbReference type="EMBL" id="KIW32673.1"/>
    </source>
</evidence>
<proteinExistence type="predicted"/>